<name>A0ABX8TQT3_9ACTN</name>
<reference evidence="3 4" key="1">
    <citation type="journal article" date="2021" name="ACS Chem. Biol.">
        <title>Genomic-Led Discovery of a Novel Glycopeptide Antibiotic by Nonomuraea coxensis DSM 45129.</title>
        <authorList>
            <person name="Yushchuk O."/>
            <person name="Vior N.M."/>
            <person name="Andreo-Vidal A."/>
            <person name="Berini F."/>
            <person name="Ruckert C."/>
            <person name="Busche T."/>
            <person name="Binda E."/>
            <person name="Kalinowski J."/>
            <person name="Truman A.W."/>
            <person name="Marinelli F."/>
        </authorList>
    </citation>
    <scope>NUCLEOTIDE SEQUENCE [LARGE SCALE GENOMIC DNA]</scope>
    <source>
        <strain evidence="3 4">DSM 45129</strain>
    </source>
</reference>
<dbReference type="Gene3D" id="1.25.40.10">
    <property type="entry name" value="Tetratricopeptide repeat domain"/>
    <property type="match status" value="1"/>
</dbReference>
<dbReference type="SUPFAM" id="SSF48452">
    <property type="entry name" value="TPR-like"/>
    <property type="match status" value="1"/>
</dbReference>
<dbReference type="SUPFAM" id="SSF52540">
    <property type="entry name" value="P-loop containing nucleoside triphosphate hydrolases"/>
    <property type="match status" value="1"/>
</dbReference>
<dbReference type="Gene3D" id="3.40.50.300">
    <property type="entry name" value="P-loop containing nucleotide triphosphate hydrolases"/>
    <property type="match status" value="1"/>
</dbReference>
<protein>
    <submittedName>
        <fullName evidence="3">NACHT domain protein</fullName>
    </submittedName>
</protein>
<feature type="domain" description="Novel STAND NTPase 1" evidence="2">
    <location>
        <begin position="21"/>
        <end position="315"/>
    </location>
</feature>
<dbReference type="InterPro" id="IPR011990">
    <property type="entry name" value="TPR-like_helical_dom_sf"/>
</dbReference>
<evidence type="ECO:0000313" key="4">
    <source>
        <dbReference type="Proteomes" id="UP000824681"/>
    </source>
</evidence>
<proteinExistence type="predicted"/>
<dbReference type="EMBL" id="CP068985">
    <property type="protein sequence ID" value="QYC37667.1"/>
    <property type="molecule type" value="Genomic_DNA"/>
</dbReference>
<evidence type="ECO:0000256" key="1">
    <source>
        <dbReference type="SAM" id="MobiDB-lite"/>
    </source>
</evidence>
<dbReference type="Proteomes" id="UP000824681">
    <property type="component" value="Chromosome"/>
</dbReference>
<evidence type="ECO:0000259" key="2">
    <source>
        <dbReference type="Pfam" id="PF20703"/>
    </source>
</evidence>
<organism evidence="3 4">
    <name type="scientific">Nonomuraea coxensis DSM 45129</name>
    <dbReference type="NCBI Taxonomy" id="1122611"/>
    <lineage>
        <taxon>Bacteria</taxon>
        <taxon>Bacillati</taxon>
        <taxon>Actinomycetota</taxon>
        <taxon>Actinomycetes</taxon>
        <taxon>Streptosporangiales</taxon>
        <taxon>Streptosporangiaceae</taxon>
        <taxon>Nonomuraea</taxon>
    </lineage>
</organism>
<dbReference type="InterPro" id="IPR027417">
    <property type="entry name" value="P-loop_NTPase"/>
</dbReference>
<keyword evidence="4" id="KW-1185">Reference proteome</keyword>
<dbReference type="Pfam" id="PF13432">
    <property type="entry name" value="TPR_16"/>
    <property type="match status" value="2"/>
</dbReference>
<gene>
    <name evidence="3" type="ORF">Nocox_00140</name>
</gene>
<dbReference type="Pfam" id="PF20703">
    <property type="entry name" value="nSTAND1"/>
    <property type="match status" value="1"/>
</dbReference>
<evidence type="ECO:0000313" key="3">
    <source>
        <dbReference type="EMBL" id="QYC37667.1"/>
    </source>
</evidence>
<feature type="region of interest" description="Disordered" evidence="1">
    <location>
        <begin position="331"/>
        <end position="351"/>
    </location>
</feature>
<dbReference type="InterPro" id="IPR049052">
    <property type="entry name" value="nSTAND1"/>
</dbReference>
<sequence>MDSTGGGNRLREIMTAYEDGPWVGLRPFGRQDYARFFGRDAEKRAVAELWTRHRLTLLVGDSGVGKTSLLHAGAAPYAVASGAQVVPVGDLSYRRSLPAPLITARGRPLFALLSSWQPAEDPTRSIGLTIQEFFKRKLGKAGRGTPLLVAIDGAERMLRRPTAAEPEHRRLRAELEAALRAFPDVHLLLAIRPDAVEAALDLCVALNETPARYDLSPLDRPSAIDALTRPLLGTPLQFDHQVAERLVDVLKVEHGTPGGPRVEPVLLQMLCAELLAGLHGGRTLSAAAKRVLDDVDATLADFCTRTLYTLTSDHGLPTCEIGGWMRRTFTRSPDEASPHEAVPAPRSARPKEVTDAVVRAVEDRHLLKYCRLPDEDGLQLQHPLLARALQRLGESPVAQPEPTADDLLRETEEAMTAGNPKLAEKYARAALATAGKARSDAHVSARITLGDVAYMLGDHGAACQAYEKALEIELLVDAGSPTVTYLYAAIARLHLLQGDMERALGVARASRVNQTAELIARLEVAQSFWRTNRHQAAVKELNVILERDPTHCEALRIRGEIYADWGKSQQAVRDLSSVAISAPPSARAAYILAANVPVTRGEIEELREEGRSHGLVLLYLAQTTHRNGNRDLAAELAEEALLARNPCLSSHHRRQAAKIIRKQ</sequence>
<accession>A0ABX8TQT3</accession>